<evidence type="ECO:0000259" key="1">
    <source>
        <dbReference type="Pfam" id="PF25559"/>
    </source>
</evidence>
<evidence type="ECO:0000313" key="2">
    <source>
        <dbReference type="EMBL" id="MBB6134905.1"/>
    </source>
</evidence>
<dbReference type="Pfam" id="PF25559">
    <property type="entry name" value="DUF7931"/>
    <property type="match status" value="1"/>
</dbReference>
<dbReference type="RefSeq" id="WP_183555565.1">
    <property type="nucleotide sequence ID" value="NZ_JACHBX010000003.1"/>
</dbReference>
<dbReference type="Proteomes" id="UP000540787">
    <property type="component" value="Unassembled WGS sequence"/>
</dbReference>
<protein>
    <recommendedName>
        <fullName evidence="1">DUF7931 domain-containing protein</fullName>
    </recommendedName>
</protein>
<proteinExistence type="predicted"/>
<comment type="caution">
    <text evidence="2">The sequence shown here is derived from an EMBL/GenBank/DDBJ whole genome shotgun (WGS) entry which is preliminary data.</text>
</comment>
<organism evidence="2 3">
    <name type="scientific">Massilia aurea</name>
    <dbReference type="NCBI Taxonomy" id="373040"/>
    <lineage>
        <taxon>Bacteria</taxon>
        <taxon>Pseudomonadati</taxon>
        <taxon>Pseudomonadota</taxon>
        <taxon>Betaproteobacteria</taxon>
        <taxon>Burkholderiales</taxon>
        <taxon>Oxalobacteraceae</taxon>
        <taxon>Telluria group</taxon>
        <taxon>Massilia</taxon>
    </lineage>
</organism>
<dbReference type="InterPro" id="IPR057691">
    <property type="entry name" value="DUF7931"/>
</dbReference>
<gene>
    <name evidence="2" type="ORF">HD842_003063</name>
</gene>
<dbReference type="EMBL" id="JACHBX010000003">
    <property type="protein sequence ID" value="MBB6134905.1"/>
    <property type="molecule type" value="Genomic_DNA"/>
</dbReference>
<reference evidence="2 3" key="1">
    <citation type="submission" date="2020-08" db="EMBL/GenBank/DDBJ databases">
        <title>The Agave Microbiome: Exploring the role of microbial communities in plant adaptations to desert environments.</title>
        <authorList>
            <person name="Partida-Martinez L.P."/>
        </authorList>
    </citation>
    <scope>NUCLEOTIDE SEQUENCE [LARGE SCALE GENOMIC DNA]</scope>
    <source>
        <strain evidence="2 3">AT3.2</strain>
    </source>
</reference>
<dbReference type="AlphaFoldDB" id="A0A7X0CF66"/>
<sequence length="158" mass="18014">MDARAIPFDTRRDCEAQFLAVVAAAQHSLRLFDPDGAVFALGTIQVDAALRAFLQRGGTLRLALHEPGHIERHFPRFLRLLRDYGHACECRQSPKNLRQLTDSFCIADEQHVVRRFHSDHMRGEANFDDPRAVDVPHHRFEAIWEASRPTLHPTTTGL</sequence>
<evidence type="ECO:0000313" key="3">
    <source>
        <dbReference type="Proteomes" id="UP000540787"/>
    </source>
</evidence>
<name>A0A7X0CF66_9BURK</name>
<accession>A0A7X0CF66</accession>
<feature type="domain" description="DUF7931" evidence="1">
    <location>
        <begin position="11"/>
        <end position="150"/>
    </location>
</feature>
<keyword evidence="3" id="KW-1185">Reference proteome</keyword>